<feature type="region of interest" description="Disordered" evidence="9">
    <location>
        <begin position="1"/>
        <end position="23"/>
    </location>
</feature>
<accession>A0A9P5Y198</accession>
<dbReference type="GO" id="GO:0000209">
    <property type="term" value="P:protein polyubiquitination"/>
    <property type="evidence" value="ECO:0007669"/>
    <property type="project" value="TreeGrafter"/>
</dbReference>
<dbReference type="Gene3D" id="3.40.50.10810">
    <property type="entry name" value="Tandem AAA-ATPase domain"/>
    <property type="match status" value="2"/>
</dbReference>
<dbReference type="GO" id="GO:0008270">
    <property type="term" value="F:zinc ion binding"/>
    <property type="evidence" value="ECO:0007669"/>
    <property type="project" value="UniProtKB-KW"/>
</dbReference>
<dbReference type="GO" id="GO:0006974">
    <property type="term" value="P:DNA damage response"/>
    <property type="evidence" value="ECO:0007669"/>
    <property type="project" value="TreeGrafter"/>
</dbReference>
<evidence type="ECO:0000313" key="13">
    <source>
        <dbReference type="Proteomes" id="UP000807353"/>
    </source>
</evidence>
<dbReference type="OrthoDB" id="5330228at2759"/>
<dbReference type="Pfam" id="PF00176">
    <property type="entry name" value="SNF2-rel_dom"/>
    <property type="match status" value="1"/>
</dbReference>
<dbReference type="InterPro" id="IPR001650">
    <property type="entry name" value="Helicase_C-like"/>
</dbReference>
<evidence type="ECO:0000256" key="7">
    <source>
        <dbReference type="PROSITE-ProRule" id="PRU00175"/>
    </source>
</evidence>
<comment type="caution">
    <text evidence="12">The sequence shown here is derived from an EMBL/GenBank/DDBJ whole genome shotgun (WGS) entry which is preliminary data.</text>
</comment>
<feature type="region of interest" description="Disordered" evidence="9">
    <location>
        <begin position="768"/>
        <end position="816"/>
    </location>
</feature>
<dbReference type="InterPro" id="IPR014001">
    <property type="entry name" value="Helicase_ATP-bd"/>
</dbReference>
<keyword evidence="2" id="KW-0547">Nucleotide-binding</keyword>
<feature type="domain" description="RING-type" evidence="10">
    <location>
        <begin position="1222"/>
        <end position="1262"/>
    </location>
</feature>
<feature type="domain" description="Helicase ATP-binding" evidence="11">
    <location>
        <begin position="294"/>
        <end position="559"/>
    </location>
</feature>
<evidence type="ECO:0000313" key="12">
    <source>
        <dbReference type="EMBL" id="KAF9459395.1"/>
    </source>
</evidence>
<evidence type="ECO:0000256" key="6">
    <source>
        <dbReference type="ARBA" id="ARBA00022840"/>
    </source>
</evidence>
<dbReference type="Gene3D" id="3.30.40.10">
    <property type="entry name" value="Zinc/RING finger domain, C3HC4 (zinc finger)"/>
    <property type="match status" value="1"/>
</dbReference>
<evidence type="ECO:0000256" key="5">
    <source>
        <dbReference type="ARBA" id="ARBA00022833"/>
    </source>
</evidence>
<dbReference type="SUPFAM" id="SSF52540">
    <property type="entry name" value="P-loop containing nucleoside triphosphate hydrolases"/>
    <property type="match status" value="2"/>
</dbReference>
<dbReference type="SMART" id="SM00487">
    <property type="entry name" value="DEXDc"/>
    <property type="match status" value="1"/>
</dbReference>
<dbReference type="GO" id="GO:0061630">
    <property type="term" value="F:ubiquitin protein ligase activity"/>
    <property type="evidence" value="ECO:0007669"/>
    <property type="project" value="TreeGrafter"/>
</dbReference>
<feature type="compositionally biased region" description="Basic and acidic residues" evidence="9">
    <location>
        <begin position="768"/>
        <end position="793"/>
    </location>
</feature>
<evidence type="ECO:0000256" key="4">
    <source>
        <dbReference type="ARBA" id="ARBA00022801"/>
    </source>
</evidence>
<dbReference type="InterPro" id="IPR038718">
    <property type="entry name" value="SNF2-like_sf"/>
</dbReference>
<organism evidence="12 13">
    <name type="scientific">Collybia nuda</name>
    <dbReference type="NCBI Taxonomy" id="64659"/>
    <lineage>
        <taxon>Eukaryota</taxon>
        <taxon>Fungi</taxon>
        <taxon>Dikarya</taxon>
        <taxon>Basidiomycota</taxon>
        <taxon>Agaricomycotina</taxon>
        <taxon>Agaricomycetes</taxon>
        <taxon>Agaricomycetidae</taxon>
        <taxon>Agaricales</taxon>
        <taxon>Tricholomatineae</taxon>
        <taxon>Clitocybaceae</taxon>
        <taxon>Collybia</taxon>
    </lineage>
</organism>
<dbReference type="Gene3D" id="3.40.50.300">
    <property type="entry name" value="P-loop containing nucleotide triphosphate hydrolases"/>
    <property type="match status" value="2"/>
</dbReference>
<feature type="coiled-coil region" evidence="8">
    <location>
        <begin position="732"/>
        <end position="759"/>
    </location>
</feature>
<feature type="region of interest" description="Disordered" evidence="9">
    <location>
        <begin position="1276"/>
        <end position="1297"/>
    </location>
</feature>
<keyword evidence="13" id="KW-1185">Reference proteome</keyword>
<dbReference type="GO" id="GO:0016787">
    <property type="term" value="F:hydrolase activity"/>
    <property type="evidence" value="ECO:0007669"/>
    <property type="project" value="UniProtKB-KW"/>
</dbReference>
<sequence>MHQHTFEIQYTTEPPPEKTGVDDEDELQAHRKLEEKNFHEILADMRASLEEPRTIDLGEVRFAEYHGRLAVVSPPLPNCEGRDAWLLLLPSLNEDFDLAWHDMVSPAVEELMMAWHILKTAGRATIRTHLKMILLPFSGADNESNELPFRLEVVSDLSIVIPSIFESPPKKRTVEFQDAQRRIFDELYPSSLKAPESYEGITNIPYFYSILCPAPLMQPSLQATMQPEELNPTLLPFQRRSVAWLLDREGKSVSPDGTIVPKAESSDFTFWERIEEGKYIWYLNRLSGTLSSTLPAERPVFGGILAEEPGLGKTLEIITLILMNPAPARNPSILQWDPEAKLEIKAIKSTLIVTPPSLASQWADELAVHAPSLKVLMYDGWTKVPVPISRTQVEAERQKLKKARAKALEKTVKTKSTVKSKKAFKGKKYNEDDNMDVDETDDDGDNGIEIVDWCQYVNTFDVVITTYSVLKTDFNVARAAPERPRREDVVYSNVERPRSPLIMVEWNRVVMDEVQMVGGGKAEDMVSLIPRVSSFAVSGTPARAQVSDLMHILKFLRVDAIVDSPRLWKRMISSGCGARHFASLFRTYAIRTLKSNVKDELTIPQQTRFLVNISMGPVEKHVYDQALEAVLLDLGLDARGVSASGGWEVDGALLRSSIRRLRGICTHPQVGQLQRAGDKFYKPGSVKTIEDVLQNMRDQNWRDMMDDYKAKVNAIITAAQLQQRDERDINRYKNALATLIQAEKEATALTEDVKNALAEHSVKGALLKKEASTAIPEDERLPGKGKERQRDVSEVTQDSSDNDLPHSPAGDEHGKKRGALQNRLRECRLILHRVKFLQGDLHHILGASHSVAEDAAYAAAEEIRRSLLKGTEEDAQRAMAQLTQDATKKNITKDALMLITPFIDGAGFMSLIEKYESTDTELEPTDAELKKKLVPSKVALYKRATASQELVEEVNEIIDDVLNEQSSLLWGWRNTIISLLTQKLSPGEDEADGEEYQRTLDNQGEAETYLQSYSALLADRRQALINERTLLAAHDVREKKLRHTKAAIKATAAAHARLEISADVELQPEHEILHIQLSAKRKDLLERLNGRAIKSILIDLNTAAARINKDGDPERALLKDAVAALRQLIIDQGTLLDKLDADLALIRKAFNQRILYFRQLQEISDSVTEITWESALEVALTESLAERKELEAKINTTRARQRYLEHLAKTKDDGVTDEDENCILCRCDFTRGFITQCGHVFCEGCMKAWLLRKEGRTCPVCRVPINPDTIQRFTVNQPDEEPAPKTMPNKEPAPKSRRQIAYSMIDPKLLSEIQSTGSFGDFGTKIQTLVRHVLYLQMADPGGKSIIFSAWADSLHIMERALRDNGIPCLRIDQKSKGESAAKRFKNDPDIPVLLLHGERENAGLNVTCASRVFLLESVVHHGFEIQAIARIDRMGQTRPTEVYCYYAEDTVERNILDLAARQGLSLYTKENSAGTLNVSSLGMNVETKTVDSPVKRVQKGDFIFKIDDMLAILFPHMYEDVEYLLPSEDVEMVNGEIENSIRSSSRNVEGNAIPGPSRLP</sequence>
<reference evidence="12" key="1">
    <citation type="submission" date="2020-11" db="EMBL/GenBank/DDBJ databases">
        <authorList>
            <consortium name="DOE Joint Genome Institute"/>
            <person name="Ahrendt S."/>
            <person name="Riley R."/>
            <person name="Andreopoulos W."/>
            <person name="Labutti K."/>
            <person name="Pangilinan J."/>
            <person name="Ruiz-Duenas F.J."/>
            <person name="Barrasa J.M."/>
            <person name="Sanchez-Garcia M."/>
            <person name="Camarero S."/>
            <person name="Miyauchi S."/>
            <person name="Serrano A."/>
            <person name="Linde D."/>
            <person name="Babiker R."/>
            <person name="Drula E."/>
            <person name="Ayuso-Fernandez I."/>
            <person name="Pacheco R."/>
            <person name="Padilla G."/>
            <person name="Ferreira P."/>
            <person name="Barriuso J."/>
            <person name="Kellner H."/>
            <person name="Castanera R."/>
            <person name="Alfaro M."/>
            <person name="Ramirez L."/>
            <person name="Pisabarro A.G."/>
            <person name="Kuo A."/>
            <person name="Tritt A."/>
            <person name="Lipzen A."/>
            <person name="He G."/>
            <person name="Yan M."/>
            <person name="Ng V."/>
            <person name="Cullen D."/>
            <person name="Martin F."/>
            <person name="Rosso M.-N."/>
            <person name="Henrissat B."/>
            <person name="Hibbett D."/>
            <person name="Martinez A.T."/>
            <person name="Grigoriev I.V."/>
        </authorList>
    </citation>
    <scope>NUCLEOTIDE SEQUENCE</scope>
    <source>
        <strain evidence="12">CBS 247.69</strain>
    </source>
</reference>
<evidence type="ECO:0000256" key="3">
    <source>
        <dbReference type="ARBA" id="ARBA00022771"/>
    </source>
</evidence>
<dbReference type="Proteomes" id="UP000807353">
    <property type="component" value="Unassembled WGS sequence"/>
</dbReference>
<dbReference type="InterPro" id="IPR001841">
    <property type="entry name" value="Znf_RING"/>
</dbReference>
<dbReference type="EMBL" id="MU150317">
    <property type="protein sequence ID" value="KAF9459395.1"/>
    <property type="molecule type" value="Genomic_DNA"/>
</dbReference>
<keyword evidence="8" id="KW-0175">Coiled coil</keyword>
<dbReference type="InterPro" id="IPR027417">
    <property type="entry name" value="P-loop_NTPase"/>
</dbReference>
<evidence type="ECO:0000256" key="1">
    <source>
        <dbReference type="ARBA" id="ARBA00022723"/>
    </source>
</evidence>
<dbReference type="GO" id="GO:0005524">
    <property type="term" value="F:ATP binding"/>
    <property type="evidence" value="ECO:0007669"/>
    <property type="project" value="InterPro"/>
</dbReference>
<gene>
    <name evidence="12" type="ORF">BDZ94DRAFT_1019670</name>
</gene>
<evidence type="ECO:0000256" key="8">
    <source>
        <dbReference type="SAM" id="Coils"/>
    </source>
</evidence>
<dbReference type="GO" id="GO:0005634">
    <property type="term" value="C:nucleus"/>
    <property type="evidence" value="ECO:0007669"/>
    <property type="project" value="TreeGrafter"/>
</dbReference>
<dbReference type="InterPro" id="IPR000330">
    <property type="entry name" value="SNF2_N"/>
</dbReference>
<protein>
    <submittedName>
        <fullName evidence="12">SNF2 family N-terminal domain-containing protein</fullName>
    </submittedName>
</protein>
<dbReference type="InterPro" id="IPR052583">
    <property type="entry name" value="ATP-helicase/E3_Ub-Ligase"/>
</dbReference>
<name>A0A9P5Y198_9AGAR</name>
<dbReference type="PANTHER" id="PTHR45865">
    <property type="entry name" value="E3 UBIQUITIN-PROTEIN LIGASE SHPRH FAMILY MEMBER"/>
    <property type="match status" value="1"/>
</dbReference>
<dbReference type="SUPFAM" id="SSF57850">
    <property type="entry name" value="RING/U-box"/>
    <property type="match status" value="1"/>
</dbReference>
<keyword evidence="4" id="KW-0378">Hydrolase</keyword>
<keyword evidence="3 7" id="KW-0863">Zinc-finger</keyword>
<dbReference type="PROSITE" id="PS00518">
    <property type="entry name" value="ZF_RING_1"/>
    <property type="match status" value="1"/>
</dbReference>
<keyword evidence="5" id="KW-0862">Zinc</keyword>
<dbReference type="PROSITE" id="PS50089">
    <property type="entry name" value="ZF_RING_2"/>
    <property type="match status" value="1"/>
</dbReference>
<dbReference type="CDD" id="cd18793">
    <property type="entry name" value="SF2_C_SNF"/>
    <property type="match status" value="1"/>
</dbReference>
<evidence type="ECO:0000256" key="2">
    <source>
        <dbReference type="ARBA" id="ARBA00022741"/>
    </source>
</evidence>
<evidence type="ECO:0000259" key="10">
    <source>
        <dbReference type="PROSITE" id="PS50089"/>
    </source>
</evidence>
<dbReference type="InterPro" id="IPR049730">
    <property type="entry name" value="SNF2/RAD54-like_C"/>
</dbReference>
<dbReference type="Pfam" id="PF00271">
    <property type="entry name" value="Helicase_C"/>
    <property type="match status" value="1"/>
</dbReference>
<feature type="compositionally biased region" description="Polar residues" evidence="9">
    <location>
        <begin position="1"/>
        <end position="12"/>
    </location>
</feature>
<evidence type="ECO:0000259" key="11">
    <source>
        <dbReference type="PROSITE" id="PS51192"/>
    </source>
</evidence>
<keyword evidence="6" id="KW-0067">ATP-binding</keyword>
<dbReference type="InterPro" id="IPR059033">
    <property type="entry name" value="C144_05_dom"/>
</dbReference>
<dbReference type="PROSITE" id="PS51192">
    <property type="entry name" value="HELICASE_ATP_BIND_1"/>
    <property type="match status" value="1"/>
</dbReference>
<dbReference type="Pfam" id="PF26021">
    <property type="entry name" value="Ferritin_C144_05"/>
    <property type="match status" value="1"/>
</dbReference>
<evidence type="ECO:0000256" key="9">
    <source>
        <dbReference type="SAM" id="MobiDB-lite"/>
    </source>
</evidence>
<dbReference type="InterPro" id="IPR013083">
    <property type="entry name" value="Znf_RING/FYVE/PHD"/>
</dbReference>
<dbReference type="Pfam" id="PF13920">
    <property type="entry name" value="zf-C3HC4_3"/>
    <property type="match status" value="1"/>
</dbReference>
<proteinExistence type="predicted"/>
<dbReference type="InterPro" id="IPR017907">
    <property type="entry name" value="Znf_RING_CS"/>
</dbReference>
<keyword evidence="1" id="KW-0479">Metal-binding</keyword>
<dbReference type="PANTHER" id="PTHR45865:SF1">
    <property type="entry name" value="E3 UBIQUITIN-PROTEIN LIGASE SHPRH"/>
    <property type="match status" value="1"/>
</dbReference>
<dbReference type="SMART" id="SM00184">
    <property type="entry name" value="RING"/>
    <property type="match status" value="1"/>
</dbReference>